<sequence length="736" mass="81480">MAVGTVLRSRVKVGGANSRRRGVAGLASFSSPRRRRARRQARTRSARLSLSEWWTIGLRTEDRRADAKRERGERDGNDASTSGSGEGSDKAVSLLDFVGIMFDLLRPYRATFAFGLVTLVLAAGAELALPHFTAKTIFAIQKGNQELFRGCIRWLLGLSVAFSVTASMRGMTFGFLNQRFVFRLRTKLFENLLRQDITFHDQSDVGVLTSRLTSDCSSMSRILGMNINLLIRNVFKTIGGAAYLWFMSPRFFVQTLASLAVILLINVKYGQYSRKAATTEQEQLALGNQIATEVLTLIRTVRIFGTERSENTKYQKSLEHLIRIGTRQIVAYGMFLTSATFLVNATEALCLLYGGLCCLRGEITPEQLTSFLFYIEFVVQSALASSEQVANINTAVGSSERVLELLKRRPNHHLGGEESGGDGKVESFAGNIELRDVSFSYPDLNLTGNTETAEEPRMTLRNINLSLRPGTVTALVGPSGGGKSTLVSLLQYLYQPTSGAVLVDGVPLDELDPEWYRSQIGYVEQEPKLFDLPIGENIGYGTPGRGREDLERAAEEANALRFVRDLPDDLETWVGNSTLSGGQRQRIALARALIREPRILILDEATSALDAESEFQVQKALDRVFEQKDRTVVIVAHRLSTVMNADNIVVLKAGEVVEQGRHEDLMQIQGGVYQRLASKQGVVDLAPHCEPPTEAMKKEQRQREEEREKEEVALAMSSSIDEIESIAKAKKVKPAG</sequence>
<reference evidence="11 12" key="1">
    <citation type="submission" date="2024-03" db="EMBL/GenBank/DDBJ databases">
        <title>Complete genome sequence of the green alga Chloropicon roscoffensis RCC1871.</title>
        <authorList>
            <person name="Lemieux C."/>
            <person name="Pombert J.-F."/>
            <person name="Otis C."/>
            <person name="Turmel M."/>
        </authorList>
    </citation>
    <scope>NUCLEOTIDE SEQUENCE [LARGE SCALE GENOMIC DNA]</scope>
    <source>
        <strain evidence="11 12">RCC1871</strain>
    </source>
</reference>
<protein>
    <submittedName>
        <fullName evidence="11">ABC transporter</fullName>
    </submittedName>
</protein>
<evidence type="ECO:0000256" key="6">
    <source>
        <dbReference type="ARBA" id="ARBA00023136"/>
    </source>
</evidence>
<dbReference type="FunFam" id="3.40.50.300:FF:000218">
    <property type="entry name" value="Multidrug ABC transporter ATP-binding protein"/>
    <property type="match status" value="1"/>
</dbReference>
<evidence type="ECO:0000259" key="9">
    <source>
        <dbReference type="PROSITE" id="PS50893"/>
    </source>
</evidence>
<dbReference type="SUPFAM" id="SSF52540">
    <property type="entry name" value="P-loop containing nucleoside triphosphate hydrolases"/>
    <property type="match status" value="1"/>
</dbReference>
<dbReference type="PANTHER" id="PTHR43394:SF19">
    <property type="entry name" value="ABC TRANSPORTER B FAMILY"/>
    <property type="match status" value="1"/>
</dbReference>
<evidence type="ECO:0000256" key="4">
    <source>
        <dbReference type="ARBA" id="ARBA00022840"/>
    </source>
</evidence>
<dbReference type="EMBL" id="CP151512">
    <property type="protein sequence ID" value="WZN65474.1"/>
    <property type="molecule type" value="Genomic_DNA"/>
</dbReference>
<feature type="transmembrane region" description="Helical" evidence="8">
    <location>
        <begin position="229"/>
        <end position="246"/>
    </location>
</feature>
<evidence type="ECO:0000256" key="8">
    <source>
        <dbReference type="SAM" id="Phobius"/>
    </source>
</evidence>
<comment type="subcellular location">
    <subcellularLocation>
        <location evidence="1">Membrane</location>
        <topology evidence="1">Multi-pass membrane protein</topology>
    </subcellularLocation>
</comment>
<dbReference type="InterPro" id="IPR027417">
    <property type="entry name" value="P-loop_NTPase"/>
</dbReference>
<name>A0AAX4PGV2_9CHLO</name>
<dbReference type="PANTHER" id="PTHR43394">
    <property type="entry name" value="ATP-DEPENDENT PERMEASE MDL1, MITOCHONDRIAL"/>
    <property type="match status" value="1"/>
</dbReference>
<feature type="compositionally biased region" description="Basic and acidic residues" evidence="7">
    <location>
        <begin position="695"/>
        <end position="712"/>
    </location>
</feature>
<dbReference type="InterPro" id="IPR003593">
    <property type="entry name" value="AAA+_ATPase"/>
</dbReference>
<feature type="transmembrane region" description="Helical" evidence="8">
    <location>
        <begin position="152"/>
        <end position="176"/>
    </location>
</feature>
<evidence type="ECO:0000313" key="11">
    <source>
        <dbReference type="EMBL" id="WZN65474.1"/>
    </source>
</evidence>
<dbReference type="Gene3D" id="3.40.50.300">
    <property type="entry name" value="P-loop containing nucleotide triphosphate hydrolases"/>
    <property type="match status" value="1"/>
</dbReference>
<feature type="transmembrane region" description="Helical" evidence="8">
    <location>
        <begin position="110"/>
        <end position="132"/>
    </location>
</feature>
<dbReference type="GO" id="GO:0005524">
    <property type="term" value="F:ATP binding"/>
    <property type="evidence" value="ECO:0007669"/>
    <property type="project" value="UniProtKB-KW"/>
</dbReference>
<dbReference type="Pfam" id="PF00005">
    <property type="entry name" value="ABC_tran"/>
    <property type="match status" value="1"/>
</dbReference>
<keyword evidence="3" id="KW-0547">Nucleotide-binding</keyword>
<evidence type="ECO:0000256" key="5">
    <source>
        <dbReference type="ARBA" id="ARBA00022989"/>
    </source>
</evidence>
<dbReference type="InterPro" id="IPR011527">
    <property type="entry name" value="ABC1_TM_dom"/>
</dbReference>
<evidence type="ECO:0000259" key="10">
    <source>
        <dbReference type="PROSITE" id="PS50929"/>
    </source>
</evidence>
<proteinExistence type="predicted"/>
<dbReference type="SMART" id="SM00382">
    <property type="entry name" value="AAA"/>
    <property type="match status" value="1"/>
</dbReference>
<keyword evidence="2 8" id="KW-0812">Transmembrane</keyword>
<keyword evidence="6 8" id="KW-0472">Membrane</keyword>
<feature type="domain" description="ABC transmembrane type-1" evidence="10">
    <location>
        <begin position="113"/>
        <end position="394"/>
    </location>
</feature>
<dbReference type="InterPro" id="IPR003439">
    <property type="entry name" value="ABC_transporter-like_ATP-bd"/>
</dbReference>
<feature type="region of interest" description="Disordered" evidence="7">
    <location>
        <begin position="688"/>
        <end position="716"/>
    </location>
</feature>
<evidence type="ECO:0000256" key="2">
    <source>
        <dbReference type="ARBA" id="ARBA00022692"/>
    </source>
</evidence>
<dbReference type="GO" id="GO:0015421">
    <property type="term" value="F:ABC-type oligopeptide transporter activity"/>
    <property type="evidence" value="ECO:0007669"/>
    <property type="project" value="TreeGrafter"/>
</dbReference>
<evidence type="ECO:0000256" key="1">
    <source>
        <dbReference type="ARBA" id="ARBA00004141"/>
    </source>
</evidence>
<feature type="domain" description="ABC transporter" evidence="9">
    <location>
        <begin position="432"/>
        <end position="678"/>
    </location>
</feature>
<dbReference type="InterPro" id="IPR017871">
    <property type="entry name" value="ABC_transporter-like_CS"/>
</dbReference>
<dbReference type="Gene3D" id="1.20.1560.10">
    <property type="entry name" value="ABC transporter type 1, transmembrane domain"/>
    <property type="match status" value="1"/>
</dbReference>
<dbReference type="GO" id="GO:0016887">
    <property type="term" value="F:ATP hydrolysis activity"/>
    <property type="evidence" value="ECO:0007669"/>
    <property type="project" value="InterPro"/>
</dbReference>
<feature type="compositionally biased region" description="Basic and acidic residues" evidence="7">
    <location>
        <begin position="65"/>
        <end position="77"/>
    </location>
</feature>
<dbReference type="PROSITE" id="PS00211">
    <property type="entry name" value="ABC_TRANSPORTER_1"/>
    <property type="match status" value="1"/>
</dbReference>
<dbReference type="PROSITE" id="PS50893">
    <property type="entry name" value="ABC_TRANSPORTER_2"/>
    <property type="match status" value="1"/>
</dbReference>
<organism evidence="11 12">
    <name type="scientific">Chloropicon roscoffensis</name>
    <dbReference type="NCBI Taxonomy" id="1461544"/>
    <lineage>
        <taxon>Eukaryota</taxon>
        <taxon>Viridiplantae</taxon>
        <taxon>Chlorophyta</taxon>
        <taxon>Chloropicophyceae</taxon>
        <taxon>Chloropicales</taxon>
        <taxon>Chloropicaceae</taxon>
        <taxon>Chloropicon</taxon>
    </lineage>
</organism>
<keyword evidence="5 8" id="KW-1133">Transmembrane helix</keyword>
<dbReference type="GO" id="GO:0016020">
    <property type="term" value="C:membrane"/>
    <property type="evidence" value="ECO:0007669"/>
    <property type="project" value="UniProtKB-SubCell"/>
</dbReference>
<evidence type="ECO:0000256" key="7">
    <source>
        <dbReference type="SAM" id="MobiDB-lite"/>
    </source>
</evidence>
<dbReference type="Proteomes" id="UP001472866">
    <property type="component" value="Chromosome 12"/>
</dbReference>
<keyword evidence="12" id="KW-1185">Reference proteome</keyword>
<dbReference type="CDD" id="cd18572">
    <property type="entry name" value="ABC_6TM_TAP"/>
    <property type="match status" value="1"/>
</dbReference>
<feature type="transmembrane region" description="Helical" evidence="8">
    <location>
        <begin position="329"/>
        <end position="356"/>
    </location>
</feature>
<gene>
    <name evidence="11" type="ORF">HKI87_12g70330</name>
</gene>
<evidence type="ECO:0000313" key="12">
    <source>
        <dbReference type="Proteomes" id="UP001472866"/>
    </source>
</evidence>
<feature type="transmembrane region" description="Helical" evidence="8">
    <location>
        <begin position="252"/>
        <end position="269"/>
    </location>
</feature>
<dbReference type="SUPFAM" id="SSF90123">
    <property type="entry name" value="ABC transporter transmembrane region"/>
    <property type="match status" value="1"/>
</dbReference>
<keyword evidence="4" id="KW-0067">ATP-binding</keyword>
<feature type="region of interest" description="Disordered" evidence="7">
    <location>
        <begin position="24"/>
        <end position="43"/>
    </location>
</feature>
<feature type="compositionally biased region" description="Basic residues" evidence="7">
    <location>
        <begin position="32"/>
        <end position="43"/>
    </location>
</feature>
<feature type="region of interest" description="Disordered" evidence="7">
    <location>
        <begin position="65"/>
        <end position="89"/>
    </location>
</feature>
<dbReference type="InterPro" id="IPR036640">
    <property type="entry name" value="ABC1_TM_sf"/>
</dbReference>
<dbReference type="PROSITE" id="PS50929">
    <property type="entry name" value="ABC_TM1F"/>
    <property type="match status" value="1"/>
</dbReference>
<evidence type="ECO:0000256" key="3">
    <source>
        <dbReference type="ARBA" id="ARBA00022741"/>
    </source>
</evidence>
<dbReference type="InterPro" id="IPR039421">
    <property type="entry name" value="Type_1_exporter"/>
</dbReference>
<dbReference type="AlphaFoldDB" id="A0AAX4PGV2"/>
<dbReference type="Pfam" id="PF00664">
    <property type="entry name" value="ABC_membrane"/>
    <property type="match status" value="1"/>
</dbReference>
<accession>A0AAX4PGV2</accession>